<dbReference type="GO" id="GO:0006508">
    <property type="term" value="P:proteolysis"/>
    <property type="evidence" value="ECO:0007669"/>
    <property type="project" value="UniProtKB-KW"/>
</dbReference>
<sequence length="274" mass="29959">MLPIVTKRAIFLILAYSIYIHDTDAVEYGVKRAIGGVDADVANYPYQVQILLNGTQLCGGSILNNAFVLTAAHCFMSKTISDNRNVDCRKRLWISISKESVTVRIGSSYRTKGEQIYNVAQLTLHPNFDPCNNDYDVAVLKLSNNLTYGPTVAPIKLPTKANKIINGQTVIIAGWGYKTFCSLHQSDQLQAVTLSVVPTNICENVYSQPLTSRMFCAVGNDQNTCQGDSGSPLVSNGVQIGIVSRGFIFCNGNTPSVHAKVTEFLPFITDLINQ</sequence>
<dbReference type="SMART" id="SM00020">
    <property type="entry name" value="Tryp_SPc"/>
    <property type="match status" value="1"/>
</dbReference>
<feature type="chain" id="PRO_5026858764" evidence="7">
    <location>
        <begin position="26"/>
        <end position="274"/>
    </location>
</feature>
<dbReference type="InterPro" id="IPR009003">
    <property type="entry name" value="Peptidase_S1_PA"/>
</dbReference>
<dbReference type="PROSITE" id="PS50240">
    <property type="entry name" value="TRYPSIN_DOM"/>
    <property type="match status" value="1"/>
</dbReference>
<dbReference type="Gene3D" id="2.40.10.10">
    <property type="entry name" value="Trypsin-like serine proteases"/>
    <property type="match status" value="1"/>
</dbReference>
<dbReference type="InterPro" id="IPR033116">
    <property type="entry name" value="TRYPSIN_SER"/>
</dbReference>
<keyword evidence="5" id="KW-1015">Disulfide bond</keyword>
<dbReference type="OrthoDB" id="10051896at2759"/>
<dbReference type="GO" id="GO:0004252">
    <property type="term" value="F:serine-type endopeptidase activity"/>
    <property type="evidence" value="ECO:0007669"/>
    <property type="project" value="InterPro"/>
</dbReference>
<dbReference type="PROSITE" id="PS00134">
    <property type="entry name" value="TRYPSIN_HIS"/>
    <property type="match status" value="1"/>
</dbReference>
<dbReference type="RefSeq" id="XP_030752648.1">
    <property type="nucleotide sequence ID" value="XM_030896788.1"/>
</dbReference>
<accession>A0A6J2XM84</accession>
<evidence type="ECO:0000256" key="4">
    <source>
        <dbReference type="ARBA" id="ARBA00022825"/>
    </source>
</evidence>
<evidence type="ECO:0000256" key="7">
    <source>
        <dbReference type="SAM" id="SignalP"/>
    </source>
</evidence>
<reference evidence="10" key="1">
    <citation type="submission" date="2025-08" db="UniProtKB">
        <authorList>
            <consortium name="RefSeq"/>
        </authorList>
    </citation>
    <scope>IDENTIFICATION</scope>
    <source>
        <tissue evidence="10">Gonads</tissue>
    </source>
</reference>
<keyword evidence="2 6" id="KW-0645">Protease</keyword>
<dbReference type="PANTHER" id="PTHR24276:SF91">
    <property type="entry name" value="AT26814P-RELATED"/>
    <property type="match status" value="1"/>
</dbReference>
<name>A0A6J2XM84_SITOR</name>
<protein>
    <submittedName>
        <fullName evidence="10">Trypsin beta-like isoform X1</fullName>
    </submittedName>
</protein>
<dbReference type="PANTHER" id="PTHR24276">
    <property type="entry name" value="POLYSERASE-RELATED"/>
    <property type="match status" value="1"/>
</dbReference>
<feature type="domain" description="Peptidase S1" evidence="8">
    <location>
        <begin position="33"/>
        <end position="273"/>
    </location>
</feature>
<keyword evidence="3 6" id="KW-0378">Hydrolase</keyword>
<evidence type="ECO:0000256" key="5">
    <source>
        <dbReference type="ARBA" id="ARBA00023157"/>
    </source>
</evidence>
<dbReference type="InterPro" id="IPR018114">
    <property type="entry name" value="TRYPSIN_HIS"/>
</dbReference>
<organism evidence="9 10">
    <name type="scientific">Sitophilus oryzae</name>
    <name type="common">Rice weevil</name>
    <name type="synonym">Curculio oryzae</name>
    <dbReference type="NCBI Taxonomy" id="7048"/>
    <lineage>
        <taxon>Eukaryota</taxon>
        <taxon>Metazoa</taxon>
        <taxon>Ecdysozoa</taxon>
        <taxon>Arthropoda</taxon>
        <taxon>Hexapoda</taxon>
        <taxon>Insecta</taxon>
        <taxon>Pterygota</taxon>
        <taxon>Neoptera</taxon>
        <taxon>Endopterygota</taxon>
        <taxon>Coleoptera</taxon>
        <taxon>Polyphaga</taxon>
        <taxon>Cucujiformia</taxon>
        <taxon>Curculionidae</taxon>
        <taxon>Dryophthorinae</taxon>
        <taxon>Sitophilus</taxon>
    </lineage>
</organism>
<evidence type="ECO:0000313" key="10">
    <source>
        <dbReference type="RefSeq" id="XP_030752648.1"/>
    </source>
</evidence>
<evidence type="ECO:0000256" key="6">
    <source>
        <dbReference type="RuleBase" id="RU363034"/>
    </source>
</evidence>
<dbReference type="PROSITE" id="PS00135">
    <property type="entry name" value="TRYPSIN_SER"/>
    <property type="match status" value="1"/>
</dbReference>
<dbReference type="PRINTS" id="PR00722">
    <property type="entry name" value="CHYMOTRYPSIN"/>
</dbReference>
<keyword evidence="9" id="KW-1185">Reference proteome</keyword>
<evidence type="ECO:0000259" key="8">
    <source>
        <dbReference type="PROSITE" id="PS50240"/>
    </source>
</evidence>
<dbReference type="SUPFAM" id="SSF50494">
    <property type="entry name" value="Trypsin-like serine proteases"/>
    <property type="match status" value="1"/>
</dbReference>
<gene>
    <name evidence="10" type="primary">LOC115879798</name>
</gene>
<keyword evidence="7" id="KW-0732">Signal</keyword>
<dbReference type="Pfam" id="PF00089">
    <property type="entry name" value="Trypsin"/>
    <property type="match status" value="1"/>
</dbReference>
<comment type="similarity">
    <text evidence="1">Belongs to the peptidase S1 family.</text>
</comment>
<proteinExistence type="inferred from homology"/>
<dbReference type="CDD" id="cd00190">
    <property type="entry name" value="Tryp_SPc"/>
    <property type="match status" value="1"/>
</dbReference>
<dbReference type="InterPro" id="IPR043504">
    <property type="entry name" value="Peptidase_S1_PA_chymotrypsin"/>
</dbReference>
<dbReference type="AlphaFoldDB" id="A0A6J2XM84"/>
<evidence type="ECO:0000256" key="3">
    <source>
        <dbReference type="ARBA" id="ARBA00022801"/>
    </source>
</evidence>
<dbReference type="FunFam" id="2.40.10.10:FF:000034">
    <property type="entry name" value="Eupolytin"/>
    <property type="match status" value="1"/>
</dbReference>
<evidence type="ECO:0000256" key="1">
    <source>
        <dbReference type="ARBA" id="ARBA00007664"/>
    </source>
</evidence>
<dbReference type="InParanoid" id="A0A6J2XM84"/>
<keyword evidence="4 6" id="KW-0720">Serine protease</keyword>
<dbReference type="GeneID" id="115879798"/>
<dbReference type="Proteomes" id="UP000504635">
    <property type="component" value="Unplaced"/>
</dbReference>
<evidence type="ECO:0000313" key="9">
    <source>
        <dbReference type="Proteomes" id="UP000504635"/>
    </source>
</evidence>
<dbReference type="InterPro" id="IPR050430">
    <property type="entry name" value="Peptidase_S1"/>
</dbReference>
<evidence type="ECO:0000256" key="2">
    <source>
        <dbReference type="ARBA" id="ARBA00022670"/>
    </source>
</evidence>
<feature type="signal peptide" evidence="7">
    <location>
        <begin position="1"/>
        <end position="25"/>
    </location>
</feature>
<dbReference type="KEGG" id="soy:115879798"/>
<dbReference type="InterPro" id="IPR001254">
    <property type="entry name" value="Trypsin_dom"/>
</dbReference>
<dbReference type="InterPro" id="IPR001314">
    <property type="entry name" value="Peptidase_S1A"/>
</dbReference>